<protein>
    <recommendedName>
        <fullName evidence="3">Secreted protein</fullName>
    </recommendedName>
</protein>
<proteinExistence type="predicted"/>
<accession>A0A4Y0BPK6</accession>
<dbReference type="InterPro" id="IPR036610">
    <property type="entry name" value="PEBP-like_sf"/>
</dbReference>
<dbReference type="STRING" id="62324.A0A4Y0BPK6"/>
<feature type="signal peptide" evidence="1">
    <location>
        <begin position="1"/>
        <end position="23"/>
    </location>
</feature>
<dbReference type="AlphaFoldDB" id="A0A4Y0BPK6"/>
<dbReference type="VEuPathDB" id="VectorBase:AFUN2_000451"/>
<evidence type="ECO:0008006" key="3">
    <source>
        <dbReference type="Google" id="ProtNLM"/>
    </source>
</evidence>
<evidence type="ECO:0000256" key="1">
    <source>
        <dbReference type="SAM" id="SignalP"/>
    </source>
</evidence>
<dbReference type="SUPFAM" id="SSF49777">
    <property type="entry name" value="PEBP-like"/>
    <property type="match status" value="1"/>
</dbReference>
<reference evidence="2" key="1">
    <citation type="submission" date="2020-05" db="UniProtKB">
        <authorList>
            <consortium name="EnsemblMetazoa"/>
        </authorList>
    </citation>
    <scope>IDENTIFICATION</scope>
    <source>
        <strain evidence="2">FUMOZ</strain>
    </source>
</reference>
<keyword evidence="1" id="KW-0732">Signal</keyword>
<dbReference type="VEuPathDB" id="VectorBase:AFUN021871"/>
<dbReference type="EnsemblMetazoa" id="AFUN021871-RA">
    <property type="protein sequence ID" value="AFUN021871-PA"/>
    <property type="gene ID" value="AFUN021871"/>
</dbReference>
<sequence>MVRGVVFVLLVAVTLPVVPRVRAICTTSLSADRVASCAFNPLLLLVERSGWVLSRQNCGETIGSEAFEVPPIVYFDYTEPEHLYTVVFVVENIHQHPSDNDSTERTFYLQWLVVNIPDSSLANGMRYMDGDTIVDYLSPMPRSADDDGDVDGQPTRYGVYLYEQVYGTIYPPTPNTREYFNLDGWIGTIYPEAALCGPVASIGFGV</sequence>
<organism evidence="2">
    <name type="scientific">Anopheles funestus</name>
    <name type="common">African malaria mosquito</name>
    <dbReference type="NCBI Taxonomy" id="62324"/>
    <lineage>
        <taxon>Eukaryota</taxon>
        <taxon>Metazoa</taxon>
        <taxon>Ecdysozoa</taxon>
        <taxon>Arthropoda</taxon>
        <taxon>Hexapoda</taxon>
        <taxon>Insecta</taxon>
        <taxon>Pterygota</taxon>
        <taxon>Neoptera</taxon>
        <taxon>Endopterygota</taxon>
        <taxon>Diptera</taxon>
        <taxon>Nematocera</taxon>
        <taxon>Culicoidea</taxon>
        <taxon>Culicidae</taxon>
        <taxon>Anophelinae</taxon>
        <taxon>Anopheles</taxon>
    </lineage>
</organism>
<name>A0A4Y0BPK6_ANOFN</name>
<dbReference type="Gene3D" id="3.90.280.10">
    <property type="entry name" value="PEBP-like"/>
    <property type="match status" value="1"/>
</dbReference>
<feature type="chain" id="PRO_5021344295" description="Secreted protein" evidence="1">
    <location>
        <begin position="24"/>
        <end position="206"/>
    </location>
</feature>
<evidence type="ECO:0000313" key="2">
    <source>
        <dbReference type="EnsemblMetazoa" id="AFUN021871-PA"/>
    </source>
</evidence>